<name>A0A4V1AWG8_9GAMM</name>
<gene>
    <name evidence="1" type="ORF">E3U44_13955</name>
</gene>
<proteinExistence type="predicted"/>
<dbReference type="EMBL" id="CP038033">
    <property type="protein sequence ID" value="QBQ56585.1"/>
    <property type="molecule type" value="Genomic_DNA"/>
</dbReference>
<dbReference type="InterPro" id="IPR028082">
    <property type="entry name" value="Peripla_BP_I"/>
</dbReference>
<protein>
    <submittedName>
        <fullName evidence="1">ABC transporter substrate-binding protein</fullName>
    </submittedName>
</protein>
<dbReference type="AlphaFoldDB" id="A0A4V1AWG8"/>
<sequence length="406" mass="44970">MGLLSLVSLAVLSILVWLWYAPSENQPVIQVGVLHSLSGTMAVSEKPLVNALQLAIEEANATGGINGQKIKAVAVDCRSDPIECAYQAERLITQEEVQALFGCWTSACRKAVKPVVEKYQHLLFYPVQYEGMEQSPNIIYTGAAPNQQIIPAVIWALEKLGTRIYLVGSDYVFPRMANIIIKDLLVAKDAVLVGERYVPLGKSAADELIADIIKQRPDVVLNTLNGDSNISFFRSLAKAGITPDKIPVLSFSIAEVELKAQDTQMMVGHFAAWNYFQSIKSAQNQAFVQRFHARFGQQTVLSDPMEASYIGLHLWVQAAREASSAEPASVQHTILRQSLLAPEGVVSVDRATRHLWKMARIGKARDNGQFEILWDSGRPLEPAPFPSYRRRDEWMQLLQSVEGVSP</sequence>
<dbReference type="KEGG" id="nwr:E3U44_13955"/>
<keyword evidence="2" id="KW-1185">Reference proteome</keyword>
<organism evidence="1 2">
    <name type="scientific">Nitrosococcus wardiae</name>
    <dbReference type="NCBI Taxonomy" id="1814290"/>
    <lineage>
        <taxon>Bacteria</taxon>
        <taxon>Pseudomonadati</taxon>
        <taxon>Pseudomonadota</taxon>
        <taxon>Gammaproteobacteria</taxon>
        <taxon>Chromatiales</taxon>
        <taxon>Chromatiaceae</taxon>
        <taxon>Nitrosococcus</taxon>
    </lineage>
</organism>
<dbReference type="Pfam" id="PF13433">
    <property type="entry name" value="Peripla_BP_5"/>
    <property type="match status" value="1"/>
</dbReference>
<reference evidence="1 2" key="1">
    <citation type="submission" date="2019-03" db="EMBL/GenBank/DDBJ databases">
        <title>The genome sequence of Nitrosococcus wardiae strain D1FHST reveals the archetypal metabolic capacity of ammonia-oxidizing Gammaproteobacteria.</title>
        <authorList>
            <person name="Wang L."/>
            <person name="Lim C.K."/>
            <person name="Hanson T.E."/>
            <person name="Dang H."/>
            <person name="Klotz M.G."/>
        </authorList>
    </citation>
    <scope>NUCLEOTIDE SEQUENCE [LARGE SCALE GENOMIC DNA]</scope>
    <source>
        <strain evidence="1 2">D1FHS</strain>
    </source>
</reference>
<evidence type="ECO:0000313" key="1">
    <source>
        <dbReference type="EMBL" id="QBQ56585.1"/>
    </source>
</evidence>
<dbReference type="PANTHER" id="PTHR47628">
    <property type="match status" value="1"/>
</dbReference>
<dbReference type="Proteomes" id="UP000294325">
    <property type="component" value="Chromosome"/>
</dbReference>
<evidence type="ECO:0000313" key="2">
    <source>
        <dbReference type="Proteomes" id="UP000294325"/>
    </source>
</evidence>
<dbReference type="Gene3D" id="3.40.50.2300">
    <property type="match status" value="2"/>
</dbReference>
<dbReference type="OrthoDB" id="5288800at2"/>
<accession>A0A4V1AWG8</accession>
<dbReference type="SUPFAM" id="SSF53822">
    <property type="entry name" value="Periplasmic binding protein-like I"/>
    <property type="match status" value="1"/>
</dbReference>
<dbReference type="InterPro" id="IPR017777">
    <property type="entry name" value="ABC_urea-bd_UrtA"/>
</dbReference>
<dbReference type="PANTHER" id="PTHR47628:SF1">
    <property type="entry name" value="ALIPHATIC AMIDASE EXPRESSION-REGULATING PROTEIN"/>
    <property type="match status" value="1"/>
</dbReference>
<dbReference type="CDD" id="cd06355">
    <property type="entry name" value="PBP1_FmdD-like"/>
    <property type="match status" value="1"/>
</dbReference>